<dbReference type="PANTHER" id="PTHR15327">
    <property type="entry name" value="MICROFIBRIL-ASSOCIATED PROTEIN"/>
    <property type="match status" value="1"/>
</dbReference>
<protein>
    <recommendedName>
        <fullName evidence="4">Micro-fibrillar-associated protein 1 C-terminal domain-containing protein</fullName>
    </recommendedName>
</protein>
<keyword evidence="3" id="KW-0472">Membrane</keyword>
<feature type="region of interest" description="Disordered" evidence="2">
    <location>
        <begin position="429"/>
        <end position="453"/>
    </location>
</feature>
<dbReference type="AlphaFoldDB" id="A0AA38HGZ6"/>
<evidence type="ECO:0000313" key="5">
    <source>
        <dbReference type="EMBL" id="KAJ3616808.1"/>
    </source>
</evidence>
<dbReference type="Pfam" id="PF06991">
    <property type="entry name" value="MFAP1"/>
    <property type="match status" value="2"/>
</dbReference>
<feature type="domain" description="Micro-fibrillar-associated protein 1 C-terminal" evidence="4">
    <location>
        <begin position="374"/>
        <end position="411"/>
    </location>
</feature>
<feature type="region of interest" description="Disordered" evidence="2">
    <location>
        <begin position="137"/>
        <end position="160"/>
    </location>
</feature>
<dbReference type="EMBL" id="JALNTZ010002823">
    <property type="protein sequence ID" value="KAJ3616808.1"/>
    <property type="molecule type" value="Genomic_DNA"/>
</dbReference>
<dbReference type="InterPro" id="IPR033194">
    <property type="entry name" value="MFAP1"/>
</dbReference>
<evidence type="ECO:0000259" key="4">
    <source>
        <dbReference type="Pfam" id="PF06991"/>
    </source>
</evidence>
<evidence type="ECO:0000256" key="3">
    <source>
        <dbReference type="SAM" id="Phobius"/>
    </source>
</evidence>
<feature type="compositionally biased region" description="Acidic residues" evidence="2">
    <location>
        <begin position="139"/>
        <end position="160"/>
    </location>
</feature>
<dbReference type="InterPro" id="IPR009730">
    <property type="entry name" value="MFAP1_C"/>
</dbReference>
<dbReference type="Proteomes" id="UP001168821">
    <property type="component" value="Unassembled WGS sequence"/>
</dbReference>
<keyword evidence="3" id="KW-1133">Transmembrane helix</keyword>
<evidence type="ECO:0000313" key="6">
    <source>
        <dbReference type="Proteomes" id="UP001168821"/>
    </source>
</evidence>
<accession>A0AA38HGZ6</accession>
<sequence length="453" mass="52644">MPDERKLTGAIPVRNKKGERVMQKVKVERYRAGIKPDFASASDSEDEDAFADVKQPEEIILKEEEILSDRRLKRHEPEVLIVAEAGEELDRTKENEKDLKESSDNNIEVLAEQEDDEKLLLKRKLLKEKLLQQELQELPIEDDKSEAEESSEYEDVTDSEIEDEPMLKPVFVKKSERSTILDKEVEVLNEEAARQKEALLKERRKQQAIALVHFLNILSHLRIIIIIIFKFQVAKAAKQELEVKSEDEGEENEGDLSDGDGDEQEEYEKWKVRELARLKRDKEEREALLAVQLETQERRKTMTDAELIKDRLTHQNLRPKGTLKYLQKYYHRGAFFVQDTDETIYNRDYTGRVVKVLLLILWTYFNLGFFCPAAPTGEDLFDKTILPKVMQVKNFGRSGRTKWTHLTAEDTTNFDSPWLQISANSNKLKSKMGGMKQDFSRPSSKKKKSSLLK</sequence>
<reference evidence="5" key="1">
    <citation type="journal article" date="2023" name="G3 (Bethesda)">
        <title>Whole genome assemblies of Zophobas morio and Tenebrio molitor.</title>
        <authorList>
            <person name="Kaur S."/>
            <person name="Stinson S.A."/>
            <person name="diCenzo G.C."/>
        </authorList>
    </citation>
    <scope>NUCLEOTIDE SEQUENCE</scope>
    <source>
        <strain evidence="5">QUZm001</strain>
    </source>
</reference>
<name>A0AA38HGZ6_9CUCU</name>
<proteinExistence type="inferred from homology"/>
<feature type="domain" description="Micro-fibrillar-associated protein 1 C-terminal" evidence="4">
    <location>
        <begin position="159"/>
        <end position="354"/>
    </location>
</feature>
<gene>
    <name evidence="5" type="ORF">Zmor_009015</name>
</gene>
<evidence type="ECO:0000256" key="1">
    <source>
        <dbReference type="ARBA" id="ARBA00008155"/>
    </source>
</evidence>
<keyword evidence="3" id="KW-0812">Transmembrane</keyword>
<comment type="caution">
    <text evidence="5">The sequence shown here is derived from an EMBL/GenBank/DDBJ whole genome shotgun (WGS) entry which is preliminary data.</text>
</comment>
<feature type="transmembrane region" description="Helical" evidence="3">
    <location>
        <begin position="208"/>
        <end position="229"/>
    </location>
</feature>
<keyword evidence="6" id="KW-1185">Reference proteome</keyword>
<comment type="similarity">
    <text evidence="1">Belongs to the MFAP1 family.</text>
</comment>
<evidence type="ECO:0000256" key="2">
    <source>
        <dbReference type="SAM" id="MobiDB-lite"/>
    </source>
</evidence>
<organism evidence="5 6">
    <name type="scientific">Zophobas morio</name>
    <dbReference type="NCBI Taxonomy" id="2755281"/>
    <lineage>
        <taxon>Eukaryota</taxon>
        <taxon>Metazoa</taxon>
        <taxon>Ecdysozoa</taxon>
        <taxon>Arthropoda</taxon>
        <taxon>Hexapoda</taxon>
        <taxon>Insecta</taxon>
        <taxon>Pterygota</taxon>
        <taxon>Neoptera</taxon>
        <taxon>Endopterygota</taxon>
        <taxon>Coleoptera</taxon>
        <taxon>Polyphaga</taxon>
        <taxon>Cucujiformia</taxon>
        <taxon>Tenebrionidae</taxon>
        <taxon>Zophobas</taxon>
    </lineage>
</organism>
<feature type="compositionally biased region" description="Basic residues" evidence="2">
    <location>
        <begin position="443"/>
        <end position="453"/>
    </location>
</feature>
<feature type="region of interest" description="Disordered" evidence="2">
    <location>
        <begin position="242"/>
        <end position="266"/>
    </location>
</feature>
<feature type="compositionally biased region" description="Acidic residues" evidence="2">
    <location>
        <begin position="247"/>
        <end position="266"/>
    </location>
</feature>